<dbReference type="Proteomes" id="UP000095649">
    <property type="component" value="Unassembled WGS sequence"/>
</dbReference>
<organism evidence="2 3">
    <name type="scientific">Faecalibacterium prausnitzii</name>
    <dbReference type="NCBI Taxonomy" id="853"/>
    <lineage>
        <taxon>Bacteria</taxon>
        <taxon>Bacillati</taxon>
        <taxon>Bacillota</taxon>
        <taxon>Clostridia</taxon>
        <taxon>Eubacteriales</taxon>
        <taxon>Oscillospiraceae</taxon>
        <taxon>Faecalibacterium</taxon>
    </lineage>
</organism>
<evidence type="ECO:0000259" key="1">
    <source>
        <dbReference type="Pfam" id="PF12146"/>
    </source>
</evidence>
<dbReference type="Pfam" id="PF12146">
    <property type="entry name" value="Hydrolase_4"/>
    <property type="match status" value="1"/>
</dbReference>
<gene>
    <name evidence="2" type="ORF">ERS852582_02857</name>
</gene>
<dbReference type="InterPro" id="IPR029058">
    <property type="entry name" value="AB_hydrolase_fold"/>
</dbReference>
<feature type="domain" description="Serine aminopeptidase S33" evidence="1">
    <location>
        <begin position="28"/>
        <end position="292"/>
    </location>
</feature>
<proteinExistence type="predicted"/>
<dbReference type="InterPro" id="IPR051044">
    <property type="entry name" value="MAG_DAG_Lipase"/>
</dbReference>
<dbReference type="GO" id="GO:0016787">
    <property type="term" value="F:hydrolase activity"/>
    <property type="evidence" value="ECO:0007669"/>
    <property type="project" value="UniProtKB-KW"/>
</dbReference>
<dbReference type="EMBL" id="CYXN01000061">
    <property type="protein sequence ID" value="CUN25879.1"/>
    <property type="molecule type" value="Genomic_DNA"/>
</dbReference>
<protein>
    <submittedName>
        <fullName evidence="2">Predicted dienelactone hydrolase</fullName>
    </submittedName>
</protein>
<name>A0A173VEQ3_9FIRM</name>
<dbReference type="AlphaFoldDB" id="A0A173VEQ3"/>
<dbReference type="InterPro" id="IPR022742">
    <property type="entry name" value="Hydrolase_4"/>
</dbReference>
<keyword evidence="2" id="KW-0378">Hydrolase</keyword>
<dbReference type="RefSeq" id="WP_055187111.1">
    <property type="nucleotide sequence ID" value="NZ_CYXN01000061.1"/>
</dbReference>
<evidence type="ECO:0000313" key="2">
    <source>
        <dbReference type="EMBL" id="CUN25879.1"/>
    </source>
</evidence>
<dbReference type="Gene3D" id="3.40.50.1820">
    <property type="entry name" value="alpha/beta hydrolase"/>
    <property type="match status" value="1"/>
</dbReference>
<accession>A0A173VEQ3</accession>
<dbReference type="SUPFAM" id="SSF53474">
    <property type="entry name" value="alpha/beta-Hydrolases"/>
    <property type="match status" value="1"/>
</dbReference>
<sequence>MSQFIDFTLPSTVPGRTLHGFRCVPEGQVRAVLQLSHGMVEYIDRYRPLAEYLADRGILVTGHDHLGHGASIRTKEDYGYFAEPDGNRAVLADLHAVTVLTKELYPDLPYFLLGHSMGSFYARQYLCEYGRELDGAIIMGTGFQPKALVKVAKTLCRVLAAFHGWHYRSSLVANLSFMGYNKGLEGRTTHDWLNRDQAEVDKYLAEERCTFTFTLNAYYSMFSGILRLHDPAFLARMPKELPLLFLSGDADPVGEQGKGVRRAIQSLKDAGVQNIESIFYPGARHELLVETNKLEVFADIAAWLDKQLTKP</sequence>
<dbReference type="PANTHER" id="PTHR11614">
    <property type="entry name" value="PHOSPHOLIPASE-RELATED"/>
    <property type="match status" value="1"/>
</dbReference>
<evidence type="ECO:0000313" key="3">
    <source>
        <dbReference type="Proteomes" id="UP000095649"/>
    </source>
</evidence>
<reference evidence="2 3" key="1">
    <citation type="submission" date="2015-09" db="EMBL/GenBank/DDBJ databases">
        <authorList>
            <consortium name="Pathogen Informatics"/>
        </authorList>
    </citation>
    <scope>NUCLEOTIDE SEQUENCE [LARGE SCALE GENOMIC DNA]</scope>
    <source>
        <strain evidence="2 3">2789STDY5834970</strain>
    </source>
</reference>
<dbReference type="OrthoDB" id="9806902at2"/>